<reference evidence="1 2" key="1">
    <citation type="journal article" date="2018" name="Sci. Rep.">
        <title>Genomic signatures of local adaptation to the degree of environmental predictability in rotifers.</title>
        <authorList>
            <person name="Franch-Gras L."/>
            <person name="Hahn C."/>
            <person name="Garcia-Roger E.M."/>
            <person name="Carmona M.J."/>
            <person name="Serra M."/>
            <person name="Gomez A."/>
        </authorList>
    </citation>
    <scope>NUCLEOTIDE SEQUENCE [LARGE SCALE GENOMIC DNA]</scope>
    <source>
        <strain evidence="1">HYR1</strain>
    </source>
</reference>
<accession>A0A3M7S2C2</accession>
<proteinExistence type="predicted"/>
<evidence type="ECO:0000313" key="1">
    <source>
        <dbReference type="EMBL" id="RNA29912.1"/>
    </source>
</evidence>
<organism evidence="1 2">
    <name type="scientific">Brachionus plicatilis</name>
    <name type="common">Marine rotifer</name>
    <name type="synonym">Brachionus muelleri</name>
    <dbReference type="NCBI Taxonomy" id="10195"/>
    <lineage>
        <taxon>Eukaryota</taxon>
        <taxon>Metazoa</taxon>
        <taxon>Spiralia</taxon>
        <taxon>Gnathifera</taxon>
        <taxon>Rotifera</taxon>
        <taxon>Eurotatoria</taxon>
        <taxon>Monogononta</taxon>
        <taxon>Pseudotrocha</taxon>
        <taxon>Ploima</taxon>
        <taxon>Brachionidae</taxon>
        <taxon>Brachionus</taxon>
    </lineage>
</organism>
<gene>
    <name evidence="1" type="ORF">BpHYR1_048071</name>
</gene>
<dbReference type="AlphaFoldDB" id="A0A3M7S2C2"/>
<name>A0A3M7S2C2_BRAPC</name>
<protein>
    <submittedName>
        <fullName evidence="1">Uncharacterized protein</fullName>
    </submittedName>
</protein>
<comment type="caution">
    <text evidence="1">The sequence shown here is derived from an EMBL/GenBank/DDBJ whole genome shotgun (WGS) entry which is preliminary data.</text>
</comment>
<dbReference type="EMBL" id="REGN01002155">
    <property type="protein sequence ID" value="RNA29912.1"/>
    <property type="molecule type" value="Genomic_DNA"/>
</dbReference>
<sequence length="72" mass="8572">MVWRPPHFASMALRHCLYNYKKKLKNFFNIKIACYLQKFKLNTDIFVNPFTLGEEYFICVKAPAKYIFSLSA</sequence>
<evidence type="ECO:0000313" key="2">
    <source>
        <dbReference type="Proteomes" id="UP000276133"/>
    </source>
</evidence>
<dbReference type="Proteomes" id="UP000276133">
    <property type="component" value="Unassembled WGS sequence"/>
</dbReference>
<keyword evidence="2" id="KW-1185">Reference proteome</keyword>